<reference evidence="3" key="1">
    <citation type="journal article" date="2019" name="Int. J. Syst. Evol. Microbiol.">
        <title>The Global Catalogue of Microorganisms (GCM) 10K type strain sequencing project: providing services to taxonomists for standard genome sequencing and annotation.</title>
        <authorList>
            <consortium name="The Broad Institute Genomics Platform"/>
            <consortium name="The Broad Institute Genome Sequencing Center for Infectious Disease"/>
            <person name="Wu L."/>
            <person name="Ma J."/>
        </authorList>
    </citation>
    <scope>NUCLEOTIDE SEQUENCE [LARGE SCALE GENOMIC DNA]</scope>
    <source>
        <strain evidence="3">CCUG 61484</strain>
    </source>
</reference>
<dbReference type="Pfam" id="PF14267">
    <property type="entry name" value="DUF4357"/>
    <property type="match status" value="1"/>
</dbReference>
<dbReference type="Proteomes" id="UP001597010">
    <property type="component" value="Unassembled WGS sequence"/>
</dbReference>
<keyword evidence="3" id="KW-1185">Reference proteome</keyword>
<comment type="caution">
    <text evidence="2">The sequence shown here is derived from an EMBL/GenBank/DDBJ whole genome shotgun (WGS) entry which is preliminary data.</text>
</comment>
<feature type="domain" description="DUF4357" evidence="1">
    <location>
        <begin position="228"/>
        <end position="279"/>
    </location>
</feature>
<dbReference type="CDD" id="cd10447">
    <property type="entry name" value="GIY-YIG_unchar_2"/>
    <property type="match status" value="1"/>
</dbReference>
<name>A0ABW3AM83_9SPHI</name>
<dbReference type="RefSeq" id="WP_377110796.1">
    <property type="nucleotide sequence ID" value="NZ_JBHTHZ010000001.1"/>
</dbReference>
<proteinExistence type="predicted"/>
<dbReference type="InterPro" id="IPR025579">
    <property type="entry name" value="DUF4357"/>
</dbReference>
<sequence length="286" mass="31906">MSKSFGKTIRLFLIEGTVNGLISAELSNWTGKAFKIPRIKVKEYALRDEFKNPGVYILFGKNEKNENAAYIGEGEPVIDRIKEHLVKKDFWNEVIIFVSKDKYLNKASIKYLENKMHSLGNTANRFYIFNNNIPTLSGVSEAEQAELEEFLANIKLLTSTLGHNIFENIQDTLETTKSTETSFLCKNNAGALAYGSPSTEGFTVFENSVFIKDGQPSLSESIRNEKAKMLIDGILIDNGDTLILTKPYTFNSSSRAASMILGRSATGPGEWSTLEGITLKKFESQL</sequence>
<gene>
    <name evidence="2" type="ORF">ACFQZX_00570</name>
</gene>
<organism evidence="2 3">
    <name type="scientific">Mucilaginibacter litoreus</name>
    <dbReference type="NCBI Taxonomy" id="1048221"/>
    <lineage>
        <taxon>Bacteria</taxon>
        <taxon>Pseudomonadati</taxon>
        <taxon>Bacteroidota</taxon>
        <taxon>Sphingobacteriia</taxon>
        <taxon>Sphingobacteriales</taxon>
        <taxon>Sphingobacteriaceae</taxon>
        <taxon>Mucilaginibacter</taxon>
    </lineage>
</organism>
<accession>A0ABW3AM83</accession>
<evidence type="ECO:0000259" key="1">
    <source>
        <dbReference type="Pfam" id="PF14267"/>
    </source>
</evidence>
<evidence type="ECO:0000313" key="3">
    <source>
        <dbReference type="Proteomes" id="UP001597010"/>
    </source>
</evidence>
<evidence type="ECO:0000313" key="2">
    <source>
        <dbReference type="EMBL" id="MFD0792085.1"/>
    </source>
</evidence>
<protein>
    <submittedName>
        <fullName evidence="2">GIY-YIG nuclease family protein</fullName>
    </submittedName>
</protein>
<dbReference type="EMBL" id="JBHTHZ010000001">
    <property type="protein sequence ID" value="MFD0792085.1"/>
    <property type="molecule type" value="Genomic_DNA"/>
</dbReference>